<dbReference type="InterPro" id="IPR027417">
    <property type="entry name" value="P-loop_NTPase"/>
</dbReference>
<dbReference type="GO" id="GO:0003887">
    <property type="term" value="F:DNA-directed DNA polymerase activity"/>
    <property type="evidence" value="ECO:0007669"/>
    <property type="project" value="UniProtKB-KW"/>
</dbReference>
<proteinExistence type="inferred from homology"/>
<comment type="similarity">
    <text evidence="3">Belongs to the DnaX/STICHEL family.</text>
</comment>
<dbReference type="SMART" id="SM00382">
    <property type="entry name" value="AAA"/>
    <property type="match status" value="1"/>
</dbReference>
<protein>
    <recommendedName>
        <fullName evidence="3">DNA polymerase III subunit gamma/tau</fullName>
        <ecNumber evidence="3">2.7.7.7</ecNumber>
    </recommendedName>
</protein>
<dbReference type="PANTHER" id="PTHR11669:SF0">
    <property type="entry name" value="PROTEIN STICHEL-LIKE 2"/>
    <property type="match status" value="1"/>
</dbReference>
<keyword evidence="3" id="KW-0067">ATP-binding</keyword>
<dbReference type="InterPro" id="IPR003593">
    <property type="entry name" value="AAA+_ATPase"/>
</dbReference>
<evidence type="ECO:0000259" key="4">
    <source>
        <dbReference type="SMART" id="SM00382"/>
    </source>
</evidence>
<sequence length="499" mass="55942">MSVFHLKYRPQRVCELDLPDVSEKLKKLLEAKEIPQTWLFAGPKGCGKTSAARIVSRAINCLKPQGVEPCNECINCKEILKGNSLDILEIDAASNRGIDDVRSLKEGAYLSPSRLKKKVMIIDEVHMLTREAFNALLKLLEEPPKDLFLILCTTDEEKIPDTVLSRLSRVNFTRGKEADLTSSLKKIIEGEKIKIEPAAVKLLVSKSDGSFRNLQRSFNEIFLEVGKSIGVKDILEFLKKSGEYRGEEIEDDLMKNLGKEILGKLQKLAIMGANFGTLREKWVDYFQTKLLSFYGVGEKTTEGLDMVAVMRWLSLLIEAGTKEKLTELSQLPLQLAVVEYLGEKKGIVVKSEPAVTEQLQTVPGAMAGKEEKPKITKKSNGKVSLEEVEKKWSQVLAAVKPYNHSVEAFLRAARPVKIEDGVLVLEVFYKFHKERLEEAKNRKIVNTGLVEILGEEIEFKCLLAEGKKIVIKEPAVVSALPRTMTGKEEINEIAEKIFS</sequence>
<evidence type="ECO:0000256" key="3">
    <source>
        <dbReference type="RuleBase" id="RU364063"/>
    </source>
</evidence>
<comment type="catalytic activity">
    <reaction evidence="2 3">
        <text>DNA(n) + a 2'-deoxyribonucleoside 5'-triphosphate = DNA(n+1) + diphosphate</text>
        <dbReference type="Rhea" id="RHEA:22508"/>
        <dbReference type="Rhea" id="RHEA-COMP:17339"/>
        <dbReference type="Rhea" id="RHEA-COMP:17340"/>
        <dbReference type="ChEBI" id="CHEBI:33019"/>
        <dbReference type="ChEBI" id="CHEBI:61560"/>
        <dbReference type="ChEBI" id="CHEBI:173112"/>
        <dbReference type="EC" id="2.7.7.7"/>
    </reaction>
</comment>
<dbReference type="InterPro" id="IPR001270">
    <property type="entry name" value="ClpA/B"/>
</dbReference>
<evidence type="ECO:0000313" key="5">
    <source>
        <dbReference type="EMBL" id="PIZ58444.1"/>
    </source>
</evidence>
<evidence type="ECO:0000256" key="1">
    <source>
        <dbReference type="ARBA" id="ARBA00022932"/>
    </source>
</evidence>
<keyword evidence="1 3" id="KW-0239">DNA-directed DNA polymerase</keyword>
<comment type="caution">
    <text evidence="5">The sequence shown here is derived from an EMBL/GenBank/DDBJ whole genome shotgun (WGS) entry which is preliminary data.</text>
</comment>
<keyword evidence="3" id="KW-0547">Nucleotide-binding</keyword>
<keyword evidence="3" id="KW-0808">Transferase</keyword>
<evidence type="ECO:0000256" key="2">
    <source>
        <dbReference type="ARBA" id="ARBA00049244"/>
    </source>
</evidence>
<dbReference type="EMBL" id="PFNX01000067">
    <property type="protein sequence ID" value="PIZ58444.1"/>
    <property type="molecule type" value="Genomic_DNA"/>
</dbReference>
<organism evidence="5 6">
    <name type="scientific">Candidatus Shapirobacteria bacterium CG_4_10_14_0_2_um_filter_40_12</name>
    <dbReference type="NCBI Taxonomy" id="1974871"/>
    <lineage>
        <taxon>Bacteria</taxon>
        <taxon>Candidatus Shapironibacteriota</taxon>
    </lineage>
</organism>
<dbReference type="GO" id="GO:0005524">
    <property type="term" value="F:ATP binding"/>
    <property type="evidence" value="ECO:0007669"/>
    <property type="project" value="UniProtKB-KW"/>
</dbReference>
<dbReference type="InterPro" id="IPR048448">
    <property type="entry name" value="DnaX-like_C"/>
</dbReference>
<keyword evidence="3" id="KW-0235">DNA replication</keyword>
<dbReference type="Gene3D" id="3.40.50.300">
    <property type="entry name" value="P-loop containing nucleotide triphosphate hydrolases"/>
    <property type="match status" value="1"/>
</dbReference>
<accession>A0A2M7TSU3</accession>
<dbReference type="InterPro" id="IPR050238">
    <property type="entry name" value="DNA_Rep/Repair_Clamp_Loader"/>
</dbReference>
<dbReference type="Gene3D" id="1.10.8.60">
    <property type="match status" value="1"/>
</dbReference>
<gene>
    <name evidence="3 5" type="primary">dnaX</name>
    <name evidence="5" type="ORF">COY20_03595</name>
</gene>
<keyword evidence="3" id="KW-0548">Nucleotidyltransferase</keyword>
<dbReference type="Pfam" id="PF20964">
    <property type="entry name" value="DnaX_C"/>
    <property type="match status" value="1"/>
</dbReference>
<dbReference type="AlphaFoldDB" id="A0A2M7TSU3"/>
<reference evidence="6" key="1">
    <citation type="submission" date="2017-09" db="EMBL/GenBank/DDBJ databases">
        <title>Depth-based differentiation of microbial function through sediment-hosted aquifers and enrichment of novel symbionts in the deep terrestrial subsurface.</title>
        <authorList>
            <person name="Probst A.J."/>
            <person name="Ladd B."/>
            <person name="Jarett J.K."/>
            <person name="Geller-Mcgrath D.E."/>
            <person name="Sieber C.M.K."/>
            <person name="Emerson J.B."/>
            <person name="Anantharaman K."/>
            <person name="Thomas B.C."/>
            <person name="Malmstrom R."/>
            <person name="Stieglmeier M."/>
            <person name="Klingl A."/>
            <person name="Woyke T."/>
            <person name="Ryan C.M."/>
            <person name="Banfield J.F."/>
        </authorList>
    </citation>
    <scope>NUCLEOTIDE SEQUENCE [LARGE SCALE GENOMIC DNA]</scope>
</reference>
<dbReference type="NCBIfam" id="TIGR02397">
    <property type="entry name" value="dnaX_nterm"/>
    <property type="match status" value="1"/>
</dbReference>
<dbReference type="GO" id="GO:0006261">
    <property type="term" value="P:DNA-templated DNA replication"/>
    <property type="evidence" value="ECO:0007669"/>
    <property type="project" value="TreeGrafter"/>
</dbReference>
<dbReference type="Gene3D" id="3.30.300.180">
    <property type="match status" value="1"/>
</dbReference>
<dbReference type="Proteomes" id="UP000229336">
    <property type="component" value="Unassembled WGS sequence"/>
</dbReference>
<evidence type="ECO:0000313" key="6">
    <source>
        <dbReference type="Proteomes" id="UP000229336"/>
    </source>
</evidence>
<name>A0A2M7TSU3_9BACT</name>
<dbReference type="GO" id="GO:0009360">
    <property type="term" value="C:DNA polymerase III complex"/>
    <property type="evidence" value="ECO:0007669"/>
    <property type="project" value="InterPro"/>
</dbReference>
<dbReference type="SUPFAM" id="SSF52540">
    <property type="entry name" value="P-loop containing nucleoside triphosphate hydrolases"/>
    <property type="match status" value="1"/>
</dbReference>
<dbReference type="InterPro" id="IPR012763">
    <property type="entry name" value="DNA_pol_III_sug/sutau_N"/>
</dbReference>
<dbReference type="InterPro" id="IPR038454">
    <property type="entry name" value="DnaA_N_sf"/>
</dbReference>
<feature type="domain" description="AAA+ ATPase" evidence="4">
    <location>
        <begin position="34"/>
        <end position="177"/>
    </location>
</feature>
<comment type="subunit">
    <text evidence="3">DNA polymerase III contains a core (composed of alpha, epsilon and theta chains) that associates with a tau subunit. This core dimerizes to form the POLIII' complex. PolIII' associates with the gamma complex (composed of gamma, delta, delta', psi and chi chains) and with the beta chain to form the complete DNA polymerase III complex.</text>
</comment>
<comment type="function">
    <text evidence="3">DNA polymerase III is a complex, multichain enzyme responsible for most of the replicative synthesis in bacteria. This DNA polymerase also exhibits 3' to 5' exonuclease activity.</text>
</comment>
<dbReference type="Pfam" id="PF13177">
    <property type="entry name" value="DNA_pol3_delta2"/>
    <property type="match status" value="1"/>
</dbReference>
<dbReference type="CDD" id="cd00009">
    <property type="entry name" value="AAA"/>
    <property type="match status" value="1"/>
</dbReference>
<dbReference type="PRINTS" id="PR00300">
    <property type="entry name" value="CLPPROTEASEA"/>
</dbReference>
<dbReference type="PANTHER" id="PTHR11669">
    <property type="entry name" value="REPLICATION FACTOR C / DNA POLYMERASE III GAMMA-TAU SUBUNIT"/>
    <property type="match status" value="1"/>
</dbReference>
<dbReference type="EC" id="2.7.7.7" evidence="3"/>